<feature type="transmembrane region" description="Helical" evidence="1">
    <location>
        <begin position="6"/>
        <end position="27"/>
    </location>
</feature>
<evidence type="ECO:0000313" key="2">
    <source>
        <dbReference type="EMBL" id="APZ06143.1"/>
    </source>
</evidence>
<dbReference type="AlphaFoldDB" id="A0A807LIU5"/>
<keyword evidence="1" id="KW-0812">Transmembrane</keyword>
<dbReference type="KEGG" id="kco:BWI95_14355"/>
<keyword evidence="1" id="KW-0472">Membrane</keyword>
<gene>
    <name evidence="2" type="ORF">BWI95_14355</name>
</gene>
<keyword evidence="3" id="KW-1185">Reference proteome</keyword>
<keyword evidence="1" id="KW-1133">Transmembrane helix</keyword>
<accession>A0A807LIU5</accession>
<protein>
    <submittedName>
        <fullName evidence="2">Uncharacterized protein</fullName>
    </submittedName>
</protein>
<feature type="transmembrane region" description="Helical" evidence="1">
    <location>
        <begin position="64"/>
        <end position="80"/>
    </location>
</feature>
<feature type="transmembrane region" description="Helical" evidence="1">
    <location>
        <begin position="39"/>
        <end position="58"/>
    </location>
</feature>
<organism evidence="2 3">
    <name type="scientific">Kosakonia cowanii JCM 10956 = DSM 18146</name>
    <dbReference type="NCBI Taxonomy" id="1300165"/>
    <lineage>
        <taxon>Bacteria</taxon>
        <taxon>Pseudomonadati</taxon>
        <taxon>Pseudomonadota</taxon>
        <taxon>Gammaproteobacteria</taxon>
        <taxon>Enterobacterales</taxon>
        <taxon>Enterobacteriaceae</taxon>
        <taxon>Kosakonia</taxon>
    </lineage>
</organism>
<dbReference type="Proteomes" id="UP000187148">
    <property type="component" value="Chromosome"/>
</dbReference>
<evidence type="ECO:0000256" key="1">
    <source>
        <dbReference type="SAM" id="Phobius"/>
    </source>
</evidence>
<dbReference type="EMBL" id="CP019445">
    <property type="protein sequence ID" value="APZ06143.1"/>
    <property type="molecule type" value="Genomic_DNA"/>
</dbReference>
<sequence>MFFRRHFSLALTLRVVPIIFMRIKGLLLTNHMQKEMEMILLLPFIKVLIVITLLFGLWVLLGGSVLFAFVSVLITGLLVVRQQDFI</sequence>
<proteinExistence type="predicted"/>
<evidence type="ECO:0000313" key="3">
    <source>
        <dbReference type="Proteomes" id="UP000187148"/>
    </source>
</evidence>
<reference evidence="2 3" key="1">
    <citation type="submission" date="2017-01" db="EMBL/GenBank/DDBJ databases">
        <authorList>
            <person name="Cao J.-M."/>
        </authorList>
    </citation>
    <scope>NUCLEOTIDE SEQUENCE [LARGE SCALE GENOMIC DNA]</scope>
    <source>
        <strain evidence="2 3">888-76</strain>
    </source>
</reference>
<name>A0A807LIU5_9ENTR</name>